<feature type="transmembrane region" description="Helical" evidence="9">
    <location>
        <begin position="157"/>
        <end position="176"/>
    </location>
</feature>
<name>A0A9P4LUR2_9PEZI</name>
<protein>
    <submittedName>
        <fullName evidence="10">Siderochrome-iron transporter Sit1</fullName>
    </submittedName>
</protein>
<dbReference type="InterPro" id="IPR005828">
    <property type="entry name" value="MFS_sugar_transport-like"/>
</dbReference>
<dbReference type="PANTHER" id="PTHR23501">
    <property type="entry name" value="MAJOR FACILITATOR SUPERFAMILY"/>
    <property type="match status" value="1"/>
</dbReference>
<feature type="transmembrane region" description="Helical" evidence="9">
    <location>
        <begin position="469"/>
        <end position="495"/>
    </location>
</feature>
<proteinExistence type="inferred from homology"/>
<feature type="transmembrane region" description="Helical" evidence="9">
    <location>
        <begin position="545"/>
        <end position="566"/>
    </location>
</feature>
<feature type="transmembrane region" description="Helical" evidence="9">
    <location>
        <begin position="300"/>
        <end position="320"/>
    </location>
</feature>
<dbReference type="Gene3D" id="1.20.1250.20">
    <property type="entry name" value="MFS general substrate transporter like domains"/>
    <property type="match status" value="2"/>
</dbReference>
<keyword evidence="5 9" id="KW-1133">Transmembrane helix</keyword>
<feature type="transmembrane region" description="Helical" evidence="9">
    <location>
        <begin position="408"/>
        <end position="426"/>
    </location>
</feature>
<dbReference type="SUPFAM" id="SSF103473">
    <property type="entry name" value="MFS general substrate transporter"/>
    <property type="match status" value="1"/>
</dbReference>
<reference evidence="10" key="1">
    <citation type="journal article" date="2020" name="Stud. Mycol.">
        <title>101 Dothideomycetes genomes: a test case for predicting lifestyles and emergence of pathogens.</title>
        <authorList>
            <person name="Haridas S."/>
            <person name="Albert R."/>
            <person name="Binder M."/>
            <person name="Bloem J."/>
            <person name="Labutti K."/>
            <person name="Salamov A."/>
            <person name="Andreopoulos B."/>
            <person name="Baker S."/>
            <person name="Barry K."/>
            <person name="Bills G."/>
            <person name="Bluhm B."/>
            <person name="Cannon C."/>
            <person name="Castanera R."/>
            <person name="Culley D."/>
            <person name="Daum C."/>
            <person name="Ezra D."/>
            <person name="Gonzalez J."/>
            <person name="Henrissat B."/>
            <person name="Kuo A."/>
            <person name="Liang C."/>
            <person name="Lipzen A."/>
            <person name="Lutzoni F."/>
            <person name="Magnuson J."/>
            <person name="Mondo S."/>
            <person name="Nolan M."/>
            <person name="Ohm R."/>
            <person name="Pangilinan J."/>
            <person name="Park H.-J."/>
            <person name="Ramirez L."/>
            <person name="Alfaro M."/>
            <person name="Sun H."/>
            <person name="Tritt A."/>
            <person name="Yoshinaga Y."/>
            <person name="Zwiers L.-H."/>
            <person name="Turgeon B."/>
            <person name="Goodwin S."/>
            <person name="Spatafora J."/>
            <person name="Crous P."/>
            <person name="Grigoriev I."/>
        </authorList>
    </citation>
    <scope>NUCLEOTIDE SEQUENCE</scope>
    <source>
        <strain evidence="10">CBS 121410</strain>
    </source>
</reference>
<dbReference type="FunFam" id="1.20.1250.20:FF:000197">
    <property type="entry name" value="Siderophore iron transporter 1"/>
    <property type="match status" value="1"/>
</dbReference>
<dbReference type="Pfam" id="PF00083">
    <property type="entry name" value="Sugar_tr"/>
    <property type="match status" value="1"/>
</dbReference>
<evidence type="ECO:0000256" key="4">
    <source>
        <dbReference type="ARBA" id="ARBA00022692"/>
    </source>
</evidence>
<keyword evidence="11" id="KW-1185">Reference proteome</keyword>
<comment type="similarity">
    <text evidence="2">Belongs to the major facilitator superfamily.</text>
</comment>
<evidence type="ECO:0000313" key="11">
    <source>
        <dbReference type="Proteomes" id="UP000799776"/>
    </source>
</evidence>
<feature type="region of interest" description="Disordered" evidence="8">
    <location>
        <begin position="589"/>
        <end position="614"/>
    </location>
</feature>
<feature type="transmembrane region" description="Helical" evidence="9">
    <location>
        <begin position="438"/>
        <end position="457"/>
    </location>
</feature>
<dbReference type="GO" id="GO:0005774">
    <property type="term" value="C:vacuolar membrane"/>
    <property type="evidence" value="ECO:0007669"/>
    <property type="project" value="TreeGrafter"/>
</dbReference>
<accession>A0A9P4LUR2</accession>
<keyword evidence="7 9" id="KW-0472">Membrane</keyword>
<feature type="transmembrane region" description="Helical" evidence="9">
    <location>
        <begin position="60"/>
        <end position="79"/>
    </location>
</feature>
<sequence>MAEVEQPKTVMADVPKETDHTVVRSNHSSADEEVLLTGATSPGVKRIEALSVHITRFDRVFLFIGVFLLAYCYSLDATVRSTYQTTATASMNHHSTLATINVLRSVIAAAGQPTAGKIADVFGRVEVILVSIFFYVIGTIIEAAATNIETFCAGAVLYQIGYTFVILLLQVIIADITSLKARLFFSYIPATPYIINAWVSGNITSSTLETTTWRWGIGMWAIIYPISALPLLIALFVAHRRAKRVGDLANFKTPFQLLGGKRLLIALFWQLDIIGVVLMIAVFALILVPFTVAGGVHKEWTTAHVIAPLVVGVFTIPFFVMWELKCKHPMIPFRLLKDRGVWGALGIALMVDTSWYLQADYLYTVLIVSFNESVESATRISSVYSFTSVVTGWALGVVVIFVRRLKPFIVFGTCLFMVAYGLLIHYRGGADSSNHSGVIGSQVLLGIAGGFFTYPAQASIQAATIHEHVAVITGVYLGIYNIGSAIGACISGAVWTQTLPGQLEKYLNNSTLATSVYGDPLVFAEDYAIGTPERDAVIDAYRQTQRYLCITGICLGTLLIFFALFLRNPRLTNEQSLPDAENFDHENKTMEVEEEQQQTSKPSFKQKLGLGRFA</sequence>
<evidence type="ECO:0000313" key="10">
    <source>
        <dbReference type="EMBL" id="KAF2086775.1"/>
    </source>
</evidence>
<evidence type="ECO:0000256" key="3">
    <source>
        <dbReference type="ARBA" id="ARBA00022448"/>
    </source>
</evidence>
<feature type="transmembrane region" description="Helical" evidence="9">
    <location>
        <begin position="341"/>
        <end position="363"/>
    </location>
</feature>
<evidence type="ECO:0000256" key="1">
    <source>
        <dbReference type="ARBA" id="ARBA00004127"/>
    </source>
</evidence>
<keyword evidence="4 9" id="KW-0812">Transmembrane</keyword>
<keyword evidence="6" id="KW-0406">Ion transport</keyword>
<keyword evidence="3" id="KW-0813">Transport</keyword>
<dbReference type="AlphaFoldDB" id="A0A9P4LUR2"/>
<gene>
    <name evidence="10" type="ORF">K490DRAFT_57676</name>
</gene>
<dbReference type="PANTHER" id="PTHR23501:SF92">
    <property type="entry name" value="GLUTATHIONE EXCHANGER 1-RELATED"/>
    <property type="match status" value="1"/>
</dbReference>
<feature type="transmembrane region" description="Helical" evidence="9">
    <location>
        <begin position="263"/>
        <end position="288"/>
    </location>
</feature>
<comment type="caution">
    <text evidence="10">The sequence shown here is derived from an EMBL/GenBank/DDBJ whole genome shotgun (WGS) entry which is preliminary data.</text>
</comment>
<feature type="transmembrane region" description="Helical" evidence="9">
    <location>
        <begin position="127"/>
        <end position="145"/>
    </location>
</feature>
<evidence type="ECO:0000256" key="8">
    <source>
        <dbReference type="SAM" id="MobiDB-lite"/>
    </source>
</evidence>
<dbReference type="EMBL" id="ML978723">
    <property type="protein sequence ID" value="KAF2086775.1"/>
    <property type="molecule type" value="Genomic_DNA"/>
</dbReference>
<dbReference type="InterPro" id="IPR036259">
    <property type="entry name" value="MFS_trans_sf"/>
</dbReference>
<organism evidence="10 11">
    <name type="scientific">Saccharata proteae CBS 121410</name>
    <dbReference type="NCBI Taxonomy" id="1314787"/>
    <lineage>
        <taxon>Eukaryota</taxon>
        <taxon>Fungi</taxon>
        <taxon>Dikarya</taxon>
        <taxon>Ascomycota</taxon>
        <taxon>Pezizomycotina</taxon>
        <taxon>Dothideomycetes</taxon>
        <taxon>Dothideomycetes incertae sedis</taxon>
        <taxon>Botryosphaeriales</taxon>
        <taxon>Saccharataceae</taxon>
        <taxon>Saccharata</taxon>
    </lineage>
</organism>
<evidence type="ECO:0000256" key="2">
    <source>
        <dbReference type="ARBA" id="ARBA00008335"/>
    </source>
</evidence>
<comment type="subcellular location">
    <subcellularLocation>
        <location evidence="1">Endomembrane system</location>
        <topology evidence="1">Multi-pass membrane protein</topology>
    </subcellularLocation>
</comment>
<evidence type="ECO:0000256" key="5">
    <source>
        <dbReference type="ARBA" id="ARBA00022989"/>
    </source>
</evidence>
<dbReference type="GO" id="GO:0015343">
    <property type="term" value="F:siderophore-iron transmembrane transporter activity"/>
    <property type="evidence" value="ECO:0007669"/>
    <property type="project" value="TreeGrafter"/>
</dbReference>
<evidence type="ECO:0000256" key="6">
    <source>
        <dbReference type="ARBA" id="ARBA00023065"/>
    </source>
</evidence>
<dbReference type="OrthoDB" id="2241241at2759"/>
<dbReference type="Proteomes" id="UP000799776">
    <property type="component" value="Unassembled WGS sequence"/>
</dbReference>
<feature type="transmembrane region" description="Helical" evidence="9">
    <location>
        <begin position="383"/>
        <end position="401"/>
    </location>
</feature>
<dbReference type="GO" id="GO:0005768">
    <property type="term" value="C:endosome"/>
    <property type="evidence" value="ECO:0007669"/>
    <property type="project" value="TreeGrafter"/>
</dbReference>
<feature type="transmembrane region" description="Helical" evidence="9">
    <location>
        <begin position="213"/>
        <end position="238"/>
    </location>
</feature>
<dbReference type="GO" id="GO:0005886">
    <property type="term" value="C:plasma membrane"/>
    <property type="evidence" value="ECO:0007669"/>
    <property type="project" value="TreeGrafter"/>
</dbReference>
<evidence type="ECO:0000256" key="7">
    <source>
        <dbReference type="ARBA" id="ARBA00023136"/>
    </source>
</evidence>
<evidence type="ECO:0000256" key="9">
    <source>
        <dbReference type="SAM" id="Phobius"/>
    </source>
</evidence>